<proteinExistence type="inferred from homology"/>
<evidence type="ECO:0000256" key="1">
    <source>
        <dbReference type="ARBA" id="ARBA00022598"/>
    </source>
</evidence>
<organism evidence="8 9">
    <name type="scientific">Acidisoma cellulosilyticum</name>
    <dbReference type="NCBI Taxonomy" id="2802395"/>
    <lineage>
        <taxon>Bacteria</taxon>
        <taxon>Pseudomonadati</taxon>
        <taxon>Pseudomonadota</taxon>
        <taxon>Alphaproteobacteria</taxon>
        <taxon>Acetobacterales</taxon>
        <taxon>Acidocellaceae</taxon>
        <taxon>Acidisoma</taxon>
    </lineage>
</organism>
<dbReference type="GO" id="GO:0006400">
    <property type="term" value="P:tRNA modification"/>
    <property type="evidence" value="ECO:0007669"/>
    <property type="project" value="UniProtKB-UniRule"/>
</dbReference>
<comment type="caution">
    <text evidence="8">The sequence shown here is derived from an EMBL/GenBank/DDBJ whole genome shotgun (WGS) entry which is preliminary data.</text>
</comment>
<dbReference type="PANTHER" id="PTHR43033:SF1">
    <property type="entry name" value="TRNA(ILE)-LYSIDINE SYNTHASE-RELATED"/>
    <property type="match status" value="1"/>
</dbReference>
<dbReference type="Gene3D" id="3.40.50.620">
    <property type="entry name" value="HUPs"/>
    <property type="match status" value="1"/>
</dbReference>
<dbReference type="CDD" id="cd01992">
    <property type="entry name" value="TilS_N"/>
    <property type="match status" value="1"/>
</dbReference>
<evidence type="ECO:0000256" key="5">
    <source>
        <dbReference type="ARBA" id="ARBA00048539"/>
    </source>
</evidence>
<comment type="domain">
    <text evidence="6">The N-terminal region contains the highly conserved SGGXDS motif, predicted to be a P-loop motif involved in ATP binding.</text>
</comment>
<dbReference type="InterPro" id="IPR012094">
    <property type="entry name" value="tRNA_Ile_lys_synt"/>
</dbReference>
<accession>A0A964E6Z0</accession>
<comment type="catalytic activity">
    <reaction evidence="5 6">
        <text>cytidine(34) in tRNA(Ile2) + L-lysine + ATP = lysidine(34) in tRNA(Ile2) + AMP + diphosphate + H(+)</text>
        <dbReference type="Rhea" id="RHEA:43744"/>
        <dbReference type="Rhea" id="RHEA-COMP:10625"/>
        <dbReference type="Rhea" id="RHEA-COMP:10670"/>
        <dbReference type="ChEBI" id="CHEBI:15378"/>
        <dbReference type="ChEBI" id="CHEBI:30616"/>
        <dbReference type="ChEBI" id="CHEBI:32551"/>
        <dbReference type="ChEBI" id="CHEBI:33019"/>
        <dbReference type="ChEBI" id="CHEBI:82748"/>
        <dbReference type="ChEBI" id="CHEBI:83665"/>
        <dbReference type="ChEBI" id="CHEBI:456215"/>
        <dbReference type="EC" id="6.3.4.19"/>
    </reaction>
</comment>
<evidence type="ECO:0000313" key="9">
    <source>
        <dbReference type="Proteomes" id="UP000721844"/>
    </source>
</evidence>
<dbReference type="EC" id="6.3.4.19" evidence="6"/>
<keyword evidence="9" id="KW-1185">Reference proteome</keyword>
<dbReference type="Pfam" id="PF01171">
    <property type="entry name" value="ATP_bind_3"/>
    <property type="match status" value="1"/>
</dbReference>
<comment type="similarity">
    <text evidence="6">Belongs to the tRNA(Ile)-lysidine synthase family.</text>
</comment>
<keyword evidence="1 6" id="KW-0436">Ligase</keyword>
<keyword evidence="4 6" id="KW-0067">ATP-binding</keyword>
<dbReference type="EMBL" id="JAESVA010000013">
    <property type="protein sequence ID" value="MCB8883488.1"/>
    <property type="molecule type" value="Genomic_DNA"/>
</dbReference>
<evidence type="ECO:0000256" key="4">
    <source>
        <dbReference type="ARBA" id="ARBA00022840"/>
    </source>
</evidence>
<dbReference type="Proteomes" id="UP000721844">
    <property type="component" value="Unassembled WGS sequence"/>
</dbReference>
<evidence type="ECO:0000259" key="7">
    <source>
        <dbReference type="Pfam" id="PF01171"/>
    </source>
</evidence>
<evidence type="ECO:0000313" key="8">
    <source>
        <dbReference type="EMBL" id="MCB8883488.1"/>
    </source>
</evidence>
<reference evidence="8 9" key="1">
    <citation type="journal article" date="2021" name="Microorganisms">
        <title>Acidisoma silvae sp. nov. and Acidisomacellulosilytica sp. nov., Two Acidophilic Bacteria Isolated from Decaying Wood, Hydrolyzing Cellulose and Producing Poly-3-hydroxybutyrate.</title>
        <authorList>
            <person name="Mieszkin S."/>
            <person name="Pouder E."/>
            <person name="Uroz S."/>
            <person name="Simon-Colin C."/>
            <person name="Alain K."/>
        </authorList>
    </citation>
    <scope>NUCLEOTIDE SEQUENCE [LARGE SCALE GENOMIC DNA]</scope>
    <source>
        <strain evidence="8 9">HW T5.17</strain>
    </source>
</reference>
<dbReference type="GO" id="GO:0005737">
    <property type="term" value="C:cytoplasm"/>
    <property type="evidence" value="ECO:0007669"/>
    <property type="project" value="UniProtKB-SubCell"/>
</dbReference>
<evidence type="ECO:0000256" key="6">
    <source>
        <dbReference type="HAMAP-Rule" id="MF_01161"/>
    </source>
</evidence>
<dbReference type="PANTHER" id="PTHR43033">
    <property type="entry name" value="TRNA(ILE)-LYSIDINE SYNTHASE-RELATED"/>
    <property type="match status" value="1"/>
</dbReference>
<evidence type="ECO:0000256" key="3">
    <source>
        <dbReference type="ARBA" id="ARBA00022741"/>
    </source>
</evidence>
<comment type="function">
    <text evidence="6">Ligates lysine onto the cytidine present at position 34 of the AUA codon-specific tRNA(Ile) that contains the anticodon CAU, in an ATP-dependent manner. Cytidine is converted to lysidine, thus changing the amino acid specificity of the tRNA from methionine to isoleucine.</text>
</comment>
<dbReference type="RefSeq" id="WP_227310140.1">
    <property type="nucleotide sequence ID" value="NZ_JAESVA010000013.1"/>
</dbReference>
<name>A0A964E6Z0_9PROT</name>
<feature type="domain" description="tRNA(Ile)-lysidine/2-thiocytidine synthase N-terminal" evidence="7">
    <location>
        <begin position="38"/>
        <end position="213"/>
    </location>
</feature>
<dbReference type="AlphaFoldDB" id="A0A964E6Z0"/>
<dbReference type="InterPro" id="IPR014729">
    <property type="entry name" value="Rossmann-like_a/b/a_fold"/>
</dbReference>
<gene>
    <name evidence="6 8" type="primary">tilS</name>
    <name evidence="8" type="ORF">ACELLULO517_24785</name>
</gene>
<dbReference type="GO" id="GO:0005524">
    <property type="term" value="F:ATP binding"/>
    <property type="evidence" value="ECO:0007669"/>
    <property type="project" value="UniProtKB-UniRule"/>
</dbReference>
<protein>
    <recommendedName>
        <fullName evidence="6">tRNA(Ile)-lysidine synthase</fullName>
        <ecNumber evidence="6">6.3.4.19</ecNumber>
    </recommendedName>
    <alternativeName>
        <fullName evidence="6">tRNA(Ile)-2-lysyl-cytidine synthase</fullName>
    </alternativeName>
    <alternativeName>
        <fullName evidence="6">tRNA(Ile)-lysidine synthetase</fullName>
    </alternativeName>
</protein>
<dbReference type="SUPFAM" id="SSF52402">
    <property type="entry name" value="Adenine nucleotide alpha hydrolases-like"/>
    <property type="match status" value="1"/>
</dbReference>
<dbReference type="NCBIfam" id="TIGR02432">
    <property type="entry name" value="lysidine_TilS_N"/>
    <property type="match status" value="1"/>
</dbReference>
<keyword evidence="3 6" id="KW-0547">Nucleotide-binding</keyword>
<sequence length="449" mass="46491">MLTRFAPDNACPQPLSAAEFSSLLRPLGPFGHRPLLGLAVSGGADSLALALLAQHWAQDQDGGAEAFVVDHGLRADSRSEAESTAQRLSERGIATRILPLSDLKPGPGISDRARGARYRALAEACGRAGIVHLLLGHHAADQAETLIMRSLRGSGDSGLAGMAAVAETGGIRLLRPLLTVPPGRLRATLRAAGLDWAEDPTNADTRFTRARLRGLRADGAGNGPATRALTETARLFGLRRAESDQAIAGFLADYAVIRPEGFMRITADGSWPAAALAQALRMITGADYPAGPAAIARIAADPSGSIGRGLVLGGARLLPAGRLGTGFLVCREAAAMAPPVPALAGAVWDGRFRMPAGESDQPGEMIAPLGTDAARFRRVSDLPAVVLRTLACFRNRAGDLLAVPALSWAADGESGGRRLLFAPAVPAAGAPFFPAPQTISCSSAKKMTG</sequence>
<feature type="binding site" evidence="6">
    <location>
        <begin position="41"/>
        <end position="46"/>
    </location>
    <ligand>
        <name>ATP</name>
        <dbReference type="ChEBI" id="CHEBI:30616"/>
    </ligand>
</feature>
<dbReference type="GO" id="GO:0032267">
    <property type="term" value="F:tRNA(Ile)-lysidine synthase activity"/>
    <property type="evidence" value="ECO:0007669"/>
    <property type="project" value="UniProtKB-EC"/>
</dbReference>
<comment type="subcellular location">
    <subcellularLocation>
        <location evidence="6">Cytoplasm</location>
    </subcellularLocation>
</comment>
<dbReference type="InterPro" id="IPR012795">
    <property type="entry name" value="tRNA_Ile_lys_synt_N"/>
</dbReference>
<evidence type="ECO:0000256" key="2">
    <source>
        <dbReference type="ARBA" id="ARBA00022694"/>
    </source>
</evidence>
<keyword evidence="6" id="KW-0963">Cytoplasm</keyword>
<keyword evidence="2 6" id="KW-0819">tRNA processing</keyword>
<dbReference type="InterPro" id="IPR011063">
    <property type="entry name" value="TilS/TtcA_N"/>
</dbReference>
<dbReference type="HAMAP" id="MF_01161">
    <property type="entry name" value="tRNA_Ile_lys_synt"/>
    <property type="match status" value="1"/>
</dbReference>